<evidence type="ECO:0000313" key="1">
    <source>
        <dbReference type="EMBL" id="KAK8495889.1"/>
    </source>
</evidence>
<organism evidence="1 2">
    <name type="scientific">Hibiscus sabdariffa</name>
    <name type="common">roselle</name>
    <dbReference type="NCBI Taxonomy" id="183260"/>
    <lineage>
        <taxon>Eukaryota</taxon>
        <taxon>Viridiplantae</taxon>
        <taxon>Streptophyta</taxon>
        <taxon>Embryophyta</taxon>
        <taxon>Tracheophyta</taxon>
        <taxon>Spermatophyta</taxon>
        <taxon>Magnoliopsida</taxon>
        <taxon>eudicotyledons</taxon>
        <taxon>Gunneridae</taxon>
        <taxon>Pentapetalae</taxon>
        <taxon>rosids</taxon>
        <taxon>malvids</taxon>
        <taxon>Malvales</taxon>
        <taxon>Malvaceae</taxon>
        <taxon>Malvoideae</taxon>
        <taxon>Hibiscus</taxon>
    </lineage>
</organism>
<dbReference type="InterPro" id="IPR036758">
    <property type="entry name" value="At5g01610-like"/>
</dbReference>
<dbReference type="Pfam" id="PF04398">
    <property type="entry name" value="DUF538"/>
    <property type="match status" value="1"/>
</dbReference>
<evidence type="ECO:0000313" key="2">
    <source>
        <dbReference type="Proteomes" id="UP001472677"/>
    </source>
</evidence>
<dbReference type="InterPro" id="IPR007493">
    <property type="entry name" value="DUF538"/>
</dbReference>
<dbReference type="SUPFAM" id="SSF141562">
    <property type="entry name" value="At5g01610-like"/>
    <property type="match status" value="1"/>
</dbReference>
<dbReference type="Gene3D" id="2.30.240.10">
    <property type="entry name" value="At5g01610-like"/>
    <property type="match status" value="1"/>
</dbReference>
<dbReference type="PANTHER" id="PTHR31639:SF100">
    <property type="entry name" value="OS07G0160500 PROTEIN"/>
    <property type="match status" value="1"/>
</dbReference>
<accession>A0ABR2AQA1</accession>
<reference evidence="1 2" key="1">
    <citation type="journal article" date="2024" name="G3 (Bethesda)">
        <title>Genome assembly of Hibiscus sabdariffa L. provides insights into metabolisms of medicinal natural products.</title>
        <authorList>
            <person name="Kim T."/>
        </authorList>
    </citation>
    <scope>NUCLEOTIDE SEQUENCE [LARGE SCALE GENOMIC DNA]</scope>
    <source>
        <strain evidence="1">TK-2024</strain>
        <tissue evidence="1">Old leaves</tissue>
    </source>
</reference>
<dbReference type="Proteomes" id="UP001472677">
    <property type="component" value="Unassembled WGS sequence"/>
</dbReference>
<keyword evidence="2" id="KW-1185">Reference proteome</keyword>
<proteinExistence type="predicted"/>
<gene>
    <name evidence="1" type="ORF">V6N12_018069</name>
</gene>
<sequence>MSLVTEEIKASASEVYHGDEICQEKSKSLLQEMGMPRGLLPLKDIEECGYVKDTGLSMMNLQDEYCLSVLIFFYPKHVAVQQRLVLNYTSILDLAMFHVYLPEKCWPRSTIMEYDENLMDRISELPQELLARILCLLPFEEVVRTTGPVLFHGDGEIYGSLSPEGYVEWITRVLNSHQAPTIDELRVRCDLTPKYTRKIDRWIEVALMKKVRRLELDFQSRSWKRLAADEYGEFPDSECYEFGQKLSS</sequence>
<evidence type="ECO:0008006" key="3">
    <source>
        <dbReference type="Google" id="ProtNLM"/>
    </source>
</evidence>
<dbReference type="PANTHER" id="PTHR31639">
    <property type="entry name" value="F-BOX PROTEIN-LIKE"/>
    <property type="match status" value="1"/>
</dbReference>
<name>A0ABR2AQA1_9ROSI</name>
<dbReference type="EMBL" id="JBBPBM010000397">
    <property type="protein sequence ID" value="KAK8495889.1"/>
    <property type="molecule type" value="Genomic_DNA"/>
</dbReference>
<protein>
    <recommendedName>
        <fullName evidence="3">F-box domain-containing protein</fullName>
    </recommendedName>
</protein>
<comment type="caution">
    <text evidence="1">The sequence shown here is derived from an EMBL/GenBank/DDBJ whole genome shotgun (WGS) entry which is preliminary data.</text>
</comment>